<gene>
    <name evidence="2" type="ORF">NSK11_contig00051-0011</name>
</gene>
<dbReference type="InterPro" id="IPR036291">
    <property type="entry name" value="NAD(P)-bd_dom_sf"/>
</dbReference>
<dbReference type="EMBL" id="BBYQ01000051">
    <property type="protein sequence ID" value="GAP29189.1"/>
    <property type="molecule type" value="Genomic_DNA"/>
</dbReference>
<keyword evidence="3" id="KW-1185">Reference proteome</keyword>
<dbReference type="PANTHER" id="PTHR43162:SF1">
    <property type="entry name" value="PRESTALK A DIFFERENTIATION PROTEIN A"/>
    <property type="match status" value="1"/>
</dbReference>
<sequence length="312" mass="32985">MTSSKDSRPATLVIGATGRHGRTGARVVEQLLSHGHNVRVLTRSTGVHTDAAARLGAGIVVGDLLDRRTLGAVVDGVDHVYFTYPIAAGALSAAANLASVLRAAKLSPRLVVMSMGVSMPDSPSALGREQWMAEEALSWAGLEPVVLRFRALFHENIRLLHGPSIRANGRFANNFGAGRVPWIGGRDAADLAVAALVDPDRYPAGTISYPMGVELLSHGEIADLIAAEIGSPVEYTTISREAWRAEWDAGSDGVINPAMAQHISAIGESFSAPRPGAPAPEFDPRAVAADIGRAPMTFAEFLRANRDEFARG</sequence>
<feature type="domain" description="NAD(P)-binding" evidence="1">
    <location>
        <begin position="20"/>
        <end position="127"/>
    </location>
</feature>
<protein>
    <recommendedName>
        <fullName evidence="1">NAD(P)-binding domain-containing protein</fullName>
    </recommendedName>
</protein>
<name>A0A0B8NC21_9NOCA</name>
<proteinExistence type="predicted"/>
<evidence type="ECO:0000313" key="2">
    <source>
        <dbReference type="EMBL" id="GAP29189.1"/>
    </source>
</evidence>
<evidence type="ECO:0000313" key="3">
    <source>
        <dbReference type="Proteomes" id="UP000037179"/>
    </source>
</evidence>
<accession>A0A0B8NC21</accession>
<dbReference type="GeneID" id="93374904"/>
<reference evidence="2 3" key="2">
    <citation type="journal article" date="2016" name="Genome Announc.">
        <title>Draft Genome Sequence of Erythromycin- and Oxytetracycline-Sensitive Nocardia seriolae Strain U-1 (NBRC 110359).</title>
        <authorList>
            <person name="Imajoh M."/>
            <person name="Sukeda M."/>
            <person name="Shimizu M."/>
            <person name="Yamane J."/>
            <person name="Ohnishi K."/>
            <person name="Oshima S."/>
        </authorList>
    </citation>
    <scope>NUCLEOTIDE SEQUENCE [LARGE SCALE GENOMIC DNA]</scope>
    <source>
        <strain evidence="2 3">U-1</strain>
    </source>
</reference>
<dbReference type="PANTHER" id="PTHR43162">
    <property type="match status" value="1"/>
</dbReference>
<dbReference type="InterPro" id="IPR051604">
    <property type="entry name" value="Ergot_Alk_Oxidoreductase"/>
</dbReference>
<comment type="caution">
    <text evidence="2">The sequence shown here is derived from an EMBL/GenBank/DDBJ whole genome shotgun (WGS) entry which is preliminary data.</text>
</comment>
<evidence type="ECO:0000259" key="1">
    <source>
        <dbReference type="Pfam" id="PF13460"/>
    </source>
</evidence>
<dbReference type="Pfam" id="PF13460">
    <property type="entry name" value="NAD_binding_10"/>
    <property type="match status" value="1"/>
</dbReference>
<dbReference type="Gene3D" id="3.40.50.720">
    <property type="entry name" value="NAD(P)-binding Rossmann-like Domain"/>
    <property type="match status" value="1"/>
</dbReference>
<dbReference type="Proteomes" id="UP000037179">
    <property type="component" value="Unassembled WGS sequence"/>
</dbReference>
<dbReference type="RefSeq" id="WP_033088100.1">
    <property type="nucleotide sequence ID" value="NZ_AP017900.1"/>
</dbReference>
<organism evidence="2 3">
    <name type="scientific">Nocardia seriolae</name>
    <dbReference type="NCBI Taxonomy" id="37332"/>
    <lineage>
        <taxon>Bacteria</taxon>
        <taxon>Bacillati</taxon>
        <taxon>Actinomycetota</taxon>
        <taxon>Actinomycetes</taxon>
        <taxon>Mycobacteriales</taxon>
        <taxon>Nocardiaceae</taxon>
        <taxon>Nocardia</taxon>
    </lineage>
</organism>
<dbReference type="InterPro" id="IPR016040">
    <property type="entry name" value="NAD(P)-bd_dom"/>
</dbReference>
<reference evidence="3" key="1">
    <citation type="submission" date="2015-07" db="EMBL/GenBank/DDBJ databases">
        <title>Nocardia seriolae U-1 whole genome shotgun sequence.</title>
        <authorList>
            <person name="Imajoh M."/>
            <person name="Fukumoto Y."/>
            <person name="Sukeda M."/>
            <person name="Yamane J."/>
            <person name="Yamasaki K."/>
            <person name="Shimizu M."/>
            <person name="Ohnishi K."/>
            <person name="Oshima S."/>
        </authorList>
    </citation>
    <scope>NUCLEOTIDE SEQUENCE [LARGE SCALE GENOMIC DNA]</scope>
    <source>
        <strain evidence="3">U-1</strain>
    </source>
</reference>
<dbReference type="SUPFAM" id="SSF51735">
    <property type="entry name" value="NAD(P)-binding Rossmann-fold domains"/>
    <property type="match status" value="1"/>
</dbReference>
<dbReference type="AlphaFoldDB" id="A0A0B8NC21"/>